<feature type="domain" description="Methyl-accepting transducer" evidence="5">
    <location>
        <begin position="255"/>
        <end position="491"/>
    </location>
</feature>
<feature type="coiled-coil region" evidence="4">
    <location>
        <begin position="490"/>
        <end position="517"/>
    </location>
</feature>
<evidence type="ECO:0000313" key="7">
    <source>
        <dbReference type="Proteomes" id="UP001301797"/>
    </source>
</evidence>
<dbReference type="GO" id="GO:0004888">
    <property type="term" value="F:transmembrane signaling receptor activity"/>
    <property type="evidence" value="ECO:0007669"/>
    <property type="project" value="InterPro"/>
</dbReference>
<dbReference type="Pfam" id="PF18947">
    <property type="entry name" value="HAMP_2"/>
    <property type="match status" value="1"/>
</dbReference>
<evidence type="ECO:0000256" key="2">
    <source>
        <dbReference type="ARBA" id="ARBA00029447"/>
    </source>
</evidence>
<dbReference type="InterPro" id="IPR004089">
    <property type="entry name" value="MCPsignal_dom"/>
</dbReference>
<keyword evidence="1 3" id="KW-0807">Transducer</keyword>
<dbReference type="GO" id="GO:0007165">
    <property type="term" value="P:signal transduction"/>
    <property type="evidence" value="ECO:0007669"/>
    <property type="project" value="UniProtKB-KW"/>
</dbReference>
<dbReference type="RefSeq" id="WP_317137823.1">
    <property type="nucleotide sequence ID" value="NZ_CP043875.1"/>
</dbReference>
<dbReference type="InterPro" id="IPR004090">
    <property type="entry name" value="Chemotax_Me-accpt_rcpt"/>
</dbReference>
<organism evidence="6 7">
    <name type="scientific">Methanochimaera problematica</name>
    <dbReference type="NCBI Taxonomy" id="2609417"/>
    <lineage>
        <taxon>Archaea</taxon>
        <taxon>Methanobacteriati</taxon>
        <taxon>Methanobacteriota</taxon>
        <taxon>Stenosarchaea group</taxon>
        <taxon>Methanomicrobia</taxon>
        <taxon>Methanomicrobiales</taxon>
        <taxon>Methanomicrobiaceae</taxon>
        <taxon>Methanochimaera</taxon>
    </lineage>
</organism>
<evidence type="ECO:0000256" key="1">
    <source>
        <dbReference type="ARBA" id="ARBA00023224"/>
    </source>
</evidence>
<dbReference type="PROSITE" id="PS50111">
    <property type="entry name" value="CHEMOTAXIS_TRANSDUC_2"/>
    <property type="match status" value="1"/>
</dbReference>
<reference evidence="6 7" key="1">
    <citation type="submission" date="2019-09" db="EMBL/GenBank/DDBJ databases">
        <title>The complete genome of Methanoplanus sp. FWC-SCC4.</title>
        <authorList>
            <person name="Chen S.-C."/>
            <person name="Zhou Y.-Z."/>
            <person name="Lai M.-C."/>
        </authorList>
    </citation>
    <scope>NUCLEOTIDE SEQUENCE [LARGE SCALE GENOMIC DNA]</scope>
    <source>
        <strain evidence="6 7">FWC-SCC4</strain>
    </source>
</reference>
<dbReference type="Gene3D" id="1.10.287.950">
    <property type="entry name" value="Methyl-accepting chemotaxis protein"/>
    <property type="match status" value="1"/>
</dbReference>
<evidence type="ECO:0000313" key="6">
    <source>
        <dbReference type="EMBL" id="WOF16237.1"/>
    </source>
</evidence>
<dbReference type="Pfam" id="PF00015">
    <property type="entry name" value="MCPsignal"/>
    <property type="match status" value="1"/>
</dbReference>
<proteinExistence type="inferred from homology"/>
<dbReference type="KEGG" id="mefw:F1737_05695"/>
<evidence type="ECO:0000256" key="4">
    <source>
        <dbReference type="SAM" id="Coils"/>
    </source>
</evidence>
<dbReference type="GeneID" id="85229653"/>
<dbReference type="InterPro" id="IPR003660">
    <property type="entry name" value="HAMP_dom"/>
</dbReference>
<evidence type="ECO:0000259" key="5">
    <source>
        <dbReference type="PROSITE" id="PS50111"/>
    </source>
</evidence>
<name>A0AA97FBX3_9EURY</name>
<comment type="similarity">
    <text evidence="2">Belongs to the methyl-accepting chemotaxis (MCP) protein family.</text>
</comment>
<keyword evidence="7" id="KW-1185">Reference proteome</keyword>
<sequence length="541" mass="58035">MKDISDIESILKSINSGDIIKRPDPEDFNPELRGIIVEIAEVVKGFEALHEGDRVLSLMAENDYTERVNGKYEGIFLRIAESINIVQDRLLNLQDVAEKIGDGDLSKLQDFKNIGGGTGKRSANDKILPAFIAMMESIRGVVDEVETLGENAVLGNLGYRGDVSKHRGAFSEVVESVNHAVEAFIIPMNEAIRVCGIYAMGDFSAGFDKKIKISGDFINFEEAVDNIGVQVSNAVNQANSISEQVSINSNEVSKGTDEVSRAAEGVAMSSQKTADLTGQLLKKMEEINYQIADLSASNEEIAGTSQEVFNAANNVVEIGKDAQKAGDDANKKMVLVEDIAQKSVVEISDLTEKIKEVNNVVKLINDITSQINLLALNAAIEAARAGEHGRGFAVVAGEVKNLAAEAREATENIEKVVSTVQSSSEKTATAIKSANTEIMEGVKSVNTAIDALNIIIKDAEQVSHDIGEITHAIENQANIANAVVSVTEEGADMTKKAQKETEELAALAEEASASVEEIGSAVHEVSELAKALKAEMDKFKT</sequence>
<dbReference type="EMBL" id="CP043875">
    <property type="protein sequence ID" value="WOF16237.1"/>
    <property type="molecule type" value="Genomic_DNA"/>
</dbReference>
<dbReference type="GO" id="GO:0016020">
    <property type="term" value="C:membrane"/>
    <property type="evidence" value="ECO:0007669"/>
    <property type="project" value="InterPro"/>
</dbReference>
<gene>
    <name evidence="6" type="ORF">F1737_05695</name>
</gene>
<dbReference type="PANTHER" id="PTHR32089:SF112">
    <property type="entry name" value="LYSOZYME-LIKE PROTEIN-RELATED"/>
    <property type="match status" value="1"/>
</dbReference>
<dbReference type="GO" id="GO:0006935">
    <property type="term" value="P:chemotaxis"/>
    <property type="evidence" value="ECO:0007669"/>
    <property type="project" value="InterPro"/>
</dbReference>
<accession>A0AA97FBX3</accession>
<keyword evidence="4" id="KW-0175">Coiled coil</keyword>
<dbReference type="Proteomes" id="UP001301797">
    <property type="component" value="Chromosome"/>
</dbReference>
<dbReference type="AlphaFoldDB" id="A0AA97FBX3"/>
<evidence type="ECO:0000256" key="3">
    <source>
        <dbReference type="PROSITE-ProRule" id="PRU00284"/>
    </source>
</evidence>
<dbReference type="PANTHER" id="PTHR32089">
    <property type="entry name" value="METHYL-ACCEPTING CHEMOTAXIS PROTEIN MCPB"/>
    <property type="match status" value="1"/>
</dbReference>
<protein>
    <submittedName>
        <fullName evidence="6">Methyl-accepting chemotaxis protein</fullName>
    </submittedName>
</protein>
<dbReference type="PRINTS" id="PR00260">
    <property type="entry name" value="CHEMTRNSDUCR"/>
</dbReference>
<dbReference type="SUPFAM" id="SSF58104">
    <property type="entry name" value="Methyl-accepting chemotaxis protein (MCP) signaling domain"/>
    <property type="match status" value="2"/>
</dbReference>
<dbReference type="SMART" id="SM00283">
    <property type="entry name" value="MA"/>
    <property type="match status" value="1"/>
</dbReference>
<dbReference type="Gene3D" id="1.20.120.1530">
    <property type="match status" value="1"/>
</dbReference>